<comment type="caution">
    <text evidence="1">The sequence shown here is derived from an EMBL/GenBank/DDBJ whole genome shotgun (WGS) entry which is preliminary data.</text>
</comment>
<reference evidence="1" key="1">
    <citation type="submission" date="2023-10" db="EMBL/GenBank/DDBJ databases">
        <authorList>
            <person name="Chen Y."/>
            <person name="Shah S."/>
            <person name="Dougan E. K."/>
            <person name="Thang M."/>
            <person name="Chan C."/>
        </authorList>
    </citation>
    <scope>NUCLEOTIDE SEQUENCE [LARGE SCALE GENOMIC DNA]</scope>
</reference>
<keyword evidence="2" id="KW-1185">Reference proteome</keyword>
<name>A0ABN9Y4S6_9DINO</name>
<sequence length="214" mass="24735">MAWDVPCILNQFAASLARAEDAAGVGPRARRYNATGWSFVRMADLADKSWSNWARHRAAVVLPYDPQQIVFYELYGMGLPLLVPSESLLPLMIRLGYTNLRDFARTRPGWTVPADELGCMWTEECLCADIERILDWMKNWCFLSCVWELRWWSSLTDYARMPHLLRWSSFPELMARLVHTDLPGLSARMRRESNVLLVRSADFWRGALARAMMS</sequence>
<dbReference type="Proteomes" id="UP001189429">
    <property type="component" value="Unassembled WGS sequence"/>
</dbReference>
<evidence type="ECO:0000313" key="1">
    <source>
        <dbReference type="EMBL" id="CAK0906183.1"/>
    </source>
</evidence>
<proteinExistence type="predicted"/>
<evidence type="ECO:0000313" key="2">
    <source>
        <dbReference type="Proteomes" id="UP001189429"/>
    </source>
</evidence>
<accession>A0ABN9Y4S6</accession>
<gene>
    <name evidence="1" type="ORF">PCOR1329_LOCUS81599</name>
</gene>
<dbReference type="EMBL" id="CAUYUJ010021654">
    <property type="protein sequence ID" value="CAK0906183.1"/>
    <property type="molecule type" value="Genomic_DNA"/>
</dbReference>
<organism evidence="1 2">
    <name type="scientific">Prorocentrum cordatum</name>
    <dbReference type="NCBI Taxonomy" id="2364126"/>
    <lineage>
        <taxon>Eukaryota</taxon>
        <taxon>Sar</taxon>
        <taxon>Alveolata</taxon>
        <taxon>Dinophyceae</taxon>
        <taxon>Prorocentrales</taxon>
        <taxon>Prorocentraceae</taxon>
        <taxon>Prorocentrum</taxon>
    </lineage>
</organism>
<protein>
    <submittedName>
        <fullName evidence="1">Uncharacterized protein</fullName>
    </submittedName>
</protein>